<comment type="caution">
    <text evidence="1">The sequence shown here is derived from an EMBL/GenBank/DDBJ whole genome shotgun (WGS) entry which is preliminary data.</text>
</comment>
<evidence type="ECO:0000313" key="2">
    <source>
        <dbReference type="Proteomes" id="UP000579945"/>
    </source>
</evidence>
<protein>
    <submittedName>
        <fullName evidence="1">Uncharacterized protein</fullName>
    </submittedName>
</protein>
<dbReference type="AlphaFoldDB" id="A0A7W5UV31"/>
<sequence length="75" mass="8428">MEEIIDRWDGEMVERRSDLGRSGESLAEVARAAFAGRAARGMIRIVDGRYRTERAVVVACTPRMDPGVATLQEYR</sequence>
<dbReference type="EMBL" id="JACIBV010000001">
    <property type="protein sequence ID" value="MBB3725187.1"/>
    <property type="molecule type" value="Genomic_DNA"/>
</dbReference>
<dbReference type="Proteomes" id="UP000579945">
    <property type="component" value="Unassembled WGS sequence"/>
</dbReference>
<gene>
    <name evidence="1" type="ORF">FHR33_001047</name>
</gene>
<keyword evidence="2" id="KW-1185">Reference proteome</keyword>
<dbReference type="RefSeq" id="WP_183644194.1">
    <property type="nucleotide sequence ID" value="NZ_JACIBV010000001.1"/>
</dbReference>
<accession>A0A7W5UV31</accession>
<organism evidence="1 2">
    <name type="scientific">Nonomuraea dietziae</name>
    <dbReference type="NCBI Taxonomy" id="65515"/>
    <lineage>
        <taxon>Bacteria</taxon>
        <taxon>Bacillati</taxon>
        <taxon>Actinomycetota</taxon>
        <taxon>Actinomycetes</taxon>
        <taxon>Streptosporangiales</taxon>
        <taxon>Streptosporangiaceae</taxon>
        <taxon>Nonomuraea</taxon>
    </lineage>
</organism>
<dbReference type="GeneID" id="95387636"/>
<name>A0A7W5UV31_9ACTN</name>
<proteinExistence type="predicted"/>
<reference evidence="1 2" key="1">
    <citation type="submission" date="2020-08" db="EMBL/GenBank/DDBJ databases">
        <title>Sequencing the genomes of 1000 actinobacteria strains.</title>
        <authorList>
            <person name="Klenk H.-P."/>
        </authorList>
    </citation>
    <scope>NUCLEOTIDE SEQUENCE [LARGE SCALE GENOMIC DNA]</scope>
    <source>
        <strain evidence="1 2">DSM 44320</strain>
    </source>
</reference>
<evidence type="ECO:0000313" key="1">
    <source>
        <dbReference type="EMBL" id="MBB3725187.1"/>
    </source>
</evidence>